<sequence>MAFDHQSWNRRFIADLDYNDAAVNYGVGIFRHSPASGERYWRIIGIHHLLPDENRGGHNLFFDVLDINGNRVRPIVWINWSWDGMRPDEQPPFAQGDKPDTEPAGNIALGSVEQIVYAGCNGRNTTLNTDGNSDWIQKVHTNHPDEGDAEGNTIGHHSFYVLWKETEVGEVVPDPEPIPDPQPDPIPNPDPEPPIPIPDSIIGIVTTWQGSQKLQFQVPWQAEVFDKRPEDDPYLEVLVIKERLQKIIDETDGNESRLYIELRRDDENTTFR</sequence>
<evidence type="ECO:0000256" key="1">
    <source>
        <dbReference type="SAM" id="MobiDB-lite"/>
    </source>
</evidence>
<gene>
    <name evidence="2" type="ORF">LCGC14_2857350</name>
</gene>
<feature type="compositionally biased region" description="Pro residues" evidence="1">
    <location>
        <begin position="174"/>
        <end position="193"/>
    </location>
</feature>
<protein>
    <submittedName>
        <fullName evidence="2">Uncharacterized protein</fullName>
    </submittedName>
</protein>
<reference evidence="2" key="1">
    <citation type="journal article" date="2015" name="Nature">
        <title>Complex archaea that bridge the gap between prokaryotes and eukaryotes.</title>
        <authorList>
            <person name="Spang A."/>
            <person name="Saw J.H."/>
            <person name="Jorgensen S.L."/>
            <person name="Zaremba-Niedzwiedzka K."/>
            <person name="Martijn J."/>
            <person name="Lind A.E."/>
            <person name="van Eijk R."/>
            <person name="Schleper C."/>
            <person name="Guy L."/>
            <person name="Ettema T.J."/>
        </authorList>
    </citation>
    <scope>NUCLEOTIDE SEQUENCE</scope>
</reference>
<comment type="caution">
    <text evidence="2">The sequence shown here is derived from an EMBL/GenBank/DDBJ whole genome shotgun (WGS) entry which is preliminary data.</text>
</comment>
<accession>A0A0F8Y6V4</accession>
<feature type="region of interest" description="Disordered" evidence="1">
    <location>
        <begin position="171"/>
        <end position="193"/>
    </location>
</feature>
<dbReference type="EMBL" id="LAZR01055134">
    <property type="protein sequence ID" value="KKK77063.1"/>
    <property type="molecule type" value="Genomic_DNA"/>
</dbReference>
<organism evidence="2">
    <name type="scientific">marine sediment metagenome</name>
    <dbReference type="NCBI Taxonomy" id="412755"/>
    <lineage>
        <taxon>unclassified sequences</taxon>
        <taxon>metagenomes</taxon>
        <taxon>ecological metagenomes</taxon>
    </lineage>
</organism>
<dbReference type="AlphaFoldDB" id="A0A0F8Y6V4"/>
<proteinExistence type="predicted"/>
<evidence type="ECO:0000313" key="2">
    <source>
        <dbReference type="EMBL" id="KKK77063.1"/>
    </source>
</evidence>
<name>A0A0F8Y6V4_9ZZZZ</name>